<dbReference type="AlphaFoldDB" id="A0A1G1YWH1"/>
<protein>
    <recommendedName>
        <fullName evidence="4">DUF4115 domain-containing protein</fullName>
    </recommendedName>
</protein>
<keyword evidence="1" id="KW-1133">Transmembrane helix</keyword>
<dbReference type="InterPro" id="IPR010982">
    <property type="entry name" value="Lambda_DNA-bd_dom_sf"/>
</dbReference>
<evidence type="ECO:0008006" key="4">
    <source>
        <dbReference type="Google" id="ProtNLM"/>
    </source>
</evidence>
<dbReference type="Proteomes" id="UP000177062">
    <property type="component" value="Unassembled WGS sequence"/>
</dbReference>
<name>A0A1G1YWH1_9BACT</name>
<dbReference type="InterPro" id="IPR013783">
    <property type="entry name" value="Ig-like_fold"/>
</dbReference>
<evidence type="ECO:0000313" key="2">
    <source>
        <dbReference type="EMBL" id="OGY56733.1"/>
    </source>
</evidence>
<feature type="transmembrane region" description="Helical" evidence="1">
    <location>
        <begin position="106"/>
        <end position="127"/>
    </location>
</feature>
<evidence type="ECO:0000313" key="3">
    <source>
        <dbReference type="Proteomes" id="UP000177062"/>
    </source>
</evidence>
<sequence>MISENQDISETLKELMRARDIGPQKLSSLTDVPRRFIDAILQGEFNKLPAYPYIRGYLFKISNILGADNDQLWRIYRSSAETVSSGEKDRLPINRFALKRVSPRKVVFWLLPVLVLVFLATNLNHIIGKPTIDISLPDSTQEQVIKIEGRIDPGDKLTLNEELVYTSEEGFFQKDIQLEPGLNTLRFRVERYLGRETVVIKQVFFQSPVETPKEQPNDQENSA</sequence>
<gene>
    <name evidence="2" type="ORF">A2Y84_01435</name>
</gene>
<dbReference type="Gene3D" id="1.10.260.40">
    <property type="entry name" value="lambda repressor-like DNA-binding domains"/>
    <property type="match status" value="1"/>
</dbReference>
<dbReference type="GO" id="GO:0003677">
    <property type="term" value="F:DNA binding"/>
    <property type="evidence" value="ECO:0007669"/>
    <property type="project" value="InterPro"/>
</dbReference>
<dbReference type="EMBL" id="MHIT01000019">
    <property type="protein sequence ID" value="OGY56733.1"/>
    <property type="molecule type" value="Genomic_DNA"/>
</dbReference>
<keyword evidence="1" id="KW-0812">Transmembrane</keyword>
<dbReference type="Gene3D" id="2.60.40.10">
    <property type="entry name" value="Immunoglobulins"/>
    <property type="match status" value="1"/>
</dbReference>
<dbReference type="Pfam" id="PF13413">
    <property type="entry name" value="HTH_25"/>
    <property type="match status" value="1"/>
</dbReference>
<reference evidence="2 3" key="1">
    <citation type="journal article" date="2016" name="Nat. Commun.">
        <title>Thousands of microbial genomes shed light on interconnected biogeochemical processes in an aquifer system.</title>
        <authorList>
            <person name="Anantharaman K."/>
            <person name="Brown C.T."/>
            <person name="Hug L.A."/>
            <person name="Sharon I."/>
            <person name="Castelle C.J."/>
            <person name="Probst A.J."/>
            <person name="Thomas B.C."/>
            <person name="Singh A."/>
            <person name="Wilkins M.J."/>
            <person name="Karaoz U."/>
            <person name="Brodie E.L."/>
            <person name="Williams K.H."/>
            <person name="Hubbard S.S."/>
            <person name="Banfield J.F."/>
        </authorList>
    </citation>
    <scope>NUCLEOTIDE SEQUENCE [LARGE SCALE GENOMIC DNA]</scope>
</reference>
<organism evidence="2 3">
    <name type="scientific">Candidatus Colwellbacteria bacterium RBG_13_48_8</name>
    <dbReference type="NCBI Taxonomy" id="1797685"/>
    <lineage>
        <taxon>Bacteria</taxon>
        <taxon>Candidatus Colwelliibacteriota</taxon>
    </lineage>
</organism>
<accession>A0A1G1YWH1</accession>
<keyword evidence="1" id="KW-0472">Membrane</keyword>
<proteinExistence type="predicted"/>
<evidence type="ECO:0000256" key="1">
    <source>
        <dbReference type="SAM" id="Phobius"/>
    </source>
</evidence>
<comment type="caution">
    <text evidence="2">The sequence shown here is derived from an EMBL/GenBank/DDBJ whole genome shotgun (WGS) entry which is preliminary data.</text>
</comment>